<dbReference type="PANTHER" id="PTHR43179">
    <property type="entry name" value="RHAMNOSYLTRANSFERASE WBBL"/>
    <property type="match status" value="1"/>
</dbReference>
<dbReference type="SUPFAM" id="SSF53756">
    <property type="entry name" value="UDP-Glycosyltransferase/glycogen phosphorylase"/>
    <property type="match status" value="1"/>
</dbReference>
<evidence type="ECO:0000259" key="2">
    <source>
        <dbReference type="Pfam" id="PF00535"/>
    </source>
</evidence>
<dbReference type="Gene3D" id="3.40.50.2000">
    <property type="entry name" value="Glycogen Phosphorylase B"/>
    <property type="match status" value="1"/>
</dbReference>
<dbReference type="OrthoDB" id="9800276at2"/>
<dbReference type="GO" id="GO:0050501">
    <property type="term" value="F:hyaluronan synthase activity"/>
    <property type="evidence" value="ECO:0007669"/>
    <property type="project" value="UniProtKB-EC"/>
</dbReference>
<reference evidence="3 4" key="1">
    <citation type="submission" date="2019-02" db="EMBL/GenBank/DDBJ databases">
        <title>Deep-cultivation of Planctomycetes and their phenomic and genomic characterization uncovers novel biology.</title>
        <authorList>
            <person name="Wiegand S."/>
            <person name="Jogler M."/>
            <person name="Boedeker C."/>
            <person name="Pinto D."/>
            <person name="Vollmers J."/>
            <person name="Rivas-Marin E."/>
            <person name="Kohn T."/>
            <person name="Peeters S.H."/>
            <person name="Heuer A."/>
            <person name="Rast P."/>
            <person name="Oberbeckmann S."/>
            <person name="Bunk B."/>
            <person name="Jeske O."/>
            <person name="Meyerdierks A."/>
            <person name="Storesund J.E."/>
            <person name="Kallscheuer N."/>
            <person name="Luecker S."/>
            <person name="Lage O.M."/>
            <person name="Pohl T."/>
            <person name="Merkel B.J."/>
            <person name="Hornburger P."/>
            <person name="Mueller R.-W."/>
            <person name="Bruemmer F."/>
            <person name="Labrenz M."/>
            <person name="Spormann A.M."/>
            <person name="Op den Camp H."/>
            <person name="Overmann J."/>
            <person name="Amann R."/>
            <person name="Jetten M.S.M."/>
            <person name="Mascher T."/>
            <person name="Medema M.H."/>
            <person name="Devos D.P."/>
            <person name="Kaster A.-K."/>
            <person name="Ovreas L."/>
            <person name="Rohde M."/>
            <person name="Galperin M.Y."/>
            <person name="Jogler C."/>
        </authorList>
    </citation>
    <scope>NUCLEOTIDE SEQUENCE [LARGE SCALE GENOMIC DNA]</scope>
    <source>
        <strain evidence="3 4">Pla85_3_4</strain>
    </source>
</reference>
<organism evidence="3 4">
    <name type="scientific">Lignipirellula cremea</name>
    <dbReference type="NCBI Taxonomy" id="2528010"/>
    <lineage>
        <taxon>Bacteria</taxon>
        <taxon>Pseudomonadati</taxon>
        <taxon>Planctomycetota</taxon>
        <taxon>Planctomycetia</taxon>
        <taxon>Pirellulales</taxon>
        <taxon>Pirellulaceae</taxon>
        <taxon>Lignipirellula</taxon>
    </lineage>
</organism>
<dbReference type="InterPro" id="IPR001173">
    <property type="entry name" value="Glyco_trans_2-like"/>
</dbReference>
<dbReference type="Proteomes" id="UP000317648">
    <property type="component" value="Chromosome"/>
</dbReference>
<feature type="domain" description="Glycosyltransferase 2-like" evidence="2">
    <location>
        <begin position="78"/>
        <end position="187"/>
    </location>
</feature>
<dbReference type="InterPro" id="IPR029044">
    <property type="entry name" value="Nucleotide-diphossugar_trans"/>
</dbReference>
<evidence type="ECO:0000313" key="3">
    <source>
        <dbReference type="EMBL" id="QDU94630.1"/>
    </source>
</evidence>
<dbReference type="EC" id="2.4.1.212" evidence="3"/>
<keyword evidence="3" id="KW-0328">Glycosyltransferase</keyword>
<dbReference type="PANTHER" id="PTHR43179:SF7">
    <property type="entry name" value="RHAMNOSYLTRANSFERASE WBBL"/>
    <property type="match status" value="1"/>
</dbReference>
<dbReference type="KEGG" id="lcre:Pla8534_24230"/>
<dbReference type="AlphaFoldDB" id="A0A518DS09"/>
<keyword evidence="4" id="KW-1185">Reference proteome</keyword>
<dbReference type="Pfam" id="PF00535">
    <property type="entry name" value="Glycos_transf_2"/>
    <property type="match status" value="2"/>
</dbReference>
<name>A0A518DS09_9BACT</name>
<dbReference type="Gene3D" id="3.90.550.10">
    <property type="entry name" value="Spore Coat Polysaccharide Biosynthesis Protein SpsA, Chain A"/>
    <property type="match status" value="2"/>
</dbReference>
<accession>A0A518DS09</accession>
<gene>
    <name evidence="3" type="primary">hyaD</name>
    <name evidence="3" type="ORF">Pla8534_24230</name>
</gene>
<dbReference type="RefSeq" id="WP_145053205.1">
    <property type="nucleotide sequence ID" value="NZ_CP036433.1"/>
</dbReference>
<dbReference type="SUPFAM" id="SSF53448">
    <property type="entry name" value="Nucleotide-diphospho-sugar transferases"/>
    <property type="match status" value="2"/>
</dbReference>
<evidence type="ECO:0000313" key="4">
    <source>
        <dbReference type="Proteomes" id="UP000317648"/>
    </source>
</evidence>
<keyword evidence="3" id="KW-0808">Transferase</keyword>
<feature type="compositionally biased region" description="Polar residues" evidence="1">
    <location>
        <begin position="976"/>
        <end position="999"/>
    </location>
</feature>
<dbReference type="CDD" id="cd04184">
    <property type="entry name" value="GT2_RfbC_Mx_like"/>
    <property type="match status" value="1"/>
</dbReference>
<proteinExistence type="predicted"/>
<protein>
    <submittedName>
        <fullName evidence="3">Hyaluronan synthase</fullName>
        <ecNumber evidence="3">2.4.1.212</ecNumber>
    </submittedName>
</protein>
<feature type="region of interest" description="Disordered" evidence="1">
    <location>
        <begin position="973"/>
        <end position="999"/>
    </location>
</feature>
<evidence type="ECO:0000256" key="1">
    <source>
        <dbReference type="SAM" id="MobiDB-lite"/>
    </source>
</evidence>
<dbReference type="EMBL" id="CP036433">
    <property type="protein sequence ID" value="QDU94630.1"/>
    <property type="molecule type" value="Genomic_DNA"/>
</dbReference>
<sequence length="999" mass="109564">MLNKLSLSLANAVRLFRRHGPFFVLRQVTDLAGKQGLRQLWARTRRYLSQTPYAQSQAMFDETPVPVEERLATGPKISILMPTYKTRPDDLSRVMQSVMQQTYALWEMCIVDDGSADPILAESLNGYAAADERIRVQLAPQNQGISGASNLALAMASGEYLALLDHDDELSVNALHFMAKAILDSPDADFFYSDECIAFSDSQSLQFTYKPDWCPETLINGMYPGHLSVYKTSLVEAAGGFRSEFDFSQDYDLALRATEMATKVVHLPRVLYKWRAVPESAAGGGKSYARTTNMGALADAARRRQWDAQVVDVPAGNCLQFRPQEQLVSLVVVAQSASSLQAFLKAFGEGTDYPHWEIVVVAAPEIRDAMPAALRPLATWTSSDMPHNNSAARNAGAAAAQGELLVFLECDIRPGGPDWLTRLVEYFQIDGVGAVSPRVLYANGFVRSAGYCAGMRGFVGNPFHGWSPYDPETIWVRNVRFLTWECLAVRKQLFHEAGQWDDRHFARQQNAAADLSLRVQACGYRCVLTPYADVKTAAPMPRRAVDADGPRDPGATLRLICLWGKELAEDPCLPRNMLGSYDAGMLLDFHPPDQTAGGDPFAPSLLFVLPDLAPTGASGEVFPLAAAMRREGCSIVVVAAEKGEHLAAWLAAGIPVLIDASVHPEGGAGHASVHDFAADFDQVVVVSAGLWAFYEKLLAARSVHWWIHEDPTKRLSDQGRSTLFRAADLLVTWDVRQYSHTRSTEKNLAEILVRQGVQGNVHPLMQDASLQEEETVIDRACGEPMRLLVDGADGRPEDVEFLISALSQLPAGMRPRLGITFLAAEEPASRTAELQQAFLPLTGLGLDILVRPTGTSVMNSTAEGEDVSEPHKAVDYLLLLASGEEALRLGPEAWQWGKPLLVEQQAAFLLAVEPGVNGLLFDRQTPGSLTQRLEELAGQRMQYPQRAAAARETWRRQRRILDAVDRLQRRLGMETPSGQAQRAGQAQPSGDARSSTTSS</sequence>
<feature type="domain" description="Glycosyltransferase 2-like" evidence="2">
    <location>
        <begin position="338"/>
        <end position="447"/>
    </location>
</feature>